<gene>
    <name evidence="2" type="ORF">AAG570_006504</name>
</gene>
<dbReference type="Proteomes" id="UP001558652">
    <property type="component" value="Unassembled WGS sequence"/>
</dbReference>
<feature type="compositionally biased region" description="Pro residues" evidence="1">
    <location>
        <begin position="121"/>
        <end position="138"/>
    </location>
</feature>
<feature type="compositionally biased region" description="Basic and acidic residues" evidence="1">
    <location>
        <begin position="163"/>
        <end position="181"/>
    </location>
</feature>
<name>A0ABD0YUT9_9HEMI</name>
<evidence type="ECO:0000256" key="1">
    <source>
        <dbReference type="SAM" id="MobiDB-lite"/>
    </source>
</evidence>
<keyword evidence="3" id="KW-1185">Reference proteome</keyword>
<organism evidence="2 3">
    <name type="scientific">Ranatra chinensis</name>
    <dbReference type="NCBI Taxonomy" id="642074"/>
    <lineage>
        <taxon>Eukaryota</taxon>
        <taxon>Metazoa</taxon>
        <taxon>Ecdysozoa</taxon>
        <taxon>Arthropoda</taxon>
        <taxon>Hexapoda</taxon>
        <taxon>Insecta</taxon>
        <taxon>Pterygota</taxon>
        <taxon>Neoptera</taxon>
        <taxon>Paraneoptera</taxon>
        <taxon>Hemiptera</taxon>
        <taxon>Heteroptera</taxon>
        <taxon>Panheteroptera</taxon>
        <taxon>Nepomorpha</taxon>
        <taxon>Nepidae</taxon>
        <taxon>Ranatrinae</taxon>
        <taxon>Ranatra</taxon>
    </lineage>
</organism>
<proteinExistence type="predicted"/>
<feature type="region of interest" description="Disordered" evidence="1">
    <location>
        <begin position="1"/>
        <end position="141"/>
    </location>
</feature>
<accession>A0ABD0YUT9</accession>
<evidence type="ECO:0000313" key="2">
    <source>
        <dbReference type="EMBL" id="KAL1139521.1"/>
    </source>
</evidence>
<dbReference type="AlphaFoldDB" id="A0ABD0YUT9"/>
<dbReference type="PANTHER" id="PTHR41156:SF1">
    <property type="entry name" value="ZASP-LIKE MOTIF DOMAIN-CONTAINING PROTEIN"/>
    <property type="match status" value="1"/>
</dbReference>
<feature type="non-terminal residue" evidence="2">
    <location>
        <position position="1"/>
    </location>
</feature>
<dbReference type="PRINTS" id="PR01217">
    <property type="entry name" value="PRICHEXTENSN"/>
</dbReference>
<feature type="compositionally biased region" description="Low complexity" evidence="1">
    <location>
        <begin position="96"/>
        <end position="111"/>
    </location>
</feature>
<dbReference type="PANTHER" id="PTHR41156">
    <property type="entry name" value="AGAP006184-PA"/>
    <property type="match status" value="1"/>
</dbReference>
<comment type="caution">
    <text evidence="2">The sequence shown here is derived from an EMBL/GenBank/DDBJ whole genome shotgun (WGS) entry which is preliminary data.</text>
</comment>
<evidence type="ECO:0000313" key="3">
    <source>
        <dbReference type="Proteomes" id="UP001558652"/>
    </source>
</evidence>
<feature type="region of interest" description="Disordered" evidence="1">
    <location>
        <begin position="161"/>
        <end position="195"/>
    </location>
</feature>
<reference evidence="2 3" key="1">
    <citation type="submission" date="2024-07" db="EMBL/GenBank/DDBJ databases">
        <title>Chromosome-level genome assembly of the water stick insect Ranatra chinensis (Heteroptera: Nepidae).</title>
        <authorList>
            <person name="Liu X."/>
        </authorList>
    </citation>
    <scope>NUCLEOTIDE SEQUENCE [LARGE SCALE GENOMIC DNA]</scope>
    <source>
        <strain evidence="2">Cailab_2021Rc</strain>
        <tissue evidence="2">Muscle</tissue>
    </source>
</reference>
<protein>
    <submittedName>
        <fullName evidence="2">Uncharacterized protein</fullName>
    </submittedName>
</protein>
<sequence length="267" mass="30019">PGSKTTHVYSYNSTNTSTRETRPEVPRSPPPHRSPSPVAFQQPPPPPPSTSTRTTVRTYHFDQPPPPRSPSPVQKFSPSDPSKTLTYNVSPQTMVTTYKYSSTSNSTSGTTPRFPEEVPLLPRPFPTNPSPSPTPEQQPPKKLDELMASFSDTDIQNCSQQYHTHETVRRHDTTDNQKSEPRTAPQSQGPPQPVEKVVEAKAVERKGETKNINGPPVYYPPGELFVKKEESMMQQQVSNSYFWVKLFNLYCKSMSLQNINTTCNFII</sequence>
<feature type="compositionally biased region" description="Polar residues" evidence="1">
    <location>
        <begin position="1"/>
        <end position="17"/>
    </location>
</feature>
<dbReference type="EMBL" id="JBFDAA010000002">
    <property type="protein sequence ID" value="KAL1139521.1"/>
    <property type="molecule type" value="Genomic_DNA"/>
</dbReference>
<feature type="compositionally biased region" description="Polar residues" evidence="1">
    <location>
        <begin position="74"/>
        <end position="95"/>
    </location>
</feature>